<proteinExistence type="predicted"/>
<keyword evidence="1" id="KW-0812">Transmembrane</keyword>
<evidence type="ECO:0008006" key="4">
    <source>
        <dbReference type="Google" id="ProtNLM"/>
    </source>
</evidence>
<feature type="transmembrane region" description="Helical" evidence="1">
    <location>
        <begin position="24"/>
        <end position="45"/>
    </location>
</feature>
<keyword evidence="1" id="KW-1133">Transmembrane helix</keyword>
<evidence type="ECO:0000256" key="1">
    <source>
        <dbReference type="SAM" id="Phobius"/>
    </source>
</evidence>
<feature type="transmembrane region" description="Helical" evidence="1">
    <location>
        <begin position="57"/>
        <end position="79"/>
    </location>
</feature>
<keyword evidence="3" id="KW-1185">Reference proteome</keyword>
<evidence type="ECO:0000313" key="2">
    <source>
        <dbReference type="EMBL" id="GAA4282930.1"/>
    </source>
</evidence>
<keyword evidence="1" id="KW-0472">Membrane</keyword>
<organism evidence="2 3">
    <name type="scientific">Brevibacterium daeguense</name>
    <dbReference type="NCBI Taxonomy" id="909936"/>
    <lineage>
        <taxon>Bacteria</taxon>
        <taxon>Bacillati</taxon>
        <taxon>Actinomycetota</taxon>
        <taxon>Actinomycetes</taxon>
        <taxon>Micrococcales</taxon>
        <taxon>Brevibacteriaceae</taxon>
        <taxon>Brevibacterium</taxon>
    </lineage>
</organism>
<evidence type="ECO:0000313" key="3">
    <source>
        <dbReference type="Proteomes" id="UP001501586"/>
    </source>
</evidence>
<gene>
    <name evidence="2" type="ORF">GCM10022261_04610</name>
</gene>
<protein>
    <recommendedName>
        <fullName evidence="4">Integral membrane protein</fullName>
    </recommendedName>
</protein>
<comment type="caution">
    <text evidence="2">The sequence shown here is derived from an EMBL/GenBank/DDBJ whole genome shotgun (WGS) entry which is preliminary data.</text>
</comment>
<feature type="transmembrane region" description="Helical" evidence="1">
    <location>
        <begin position="129"/>
        <end position="151"/>
    </location>
</feature>
<dbReference type="Proteomes" id="UP001501586">
    <property type="component" value="Unassembled WGS sequence"/>
</dbReference>
<sequence>MLSSVTTTGGHAVRALRLWTPRQIGIAMASGLVIAVLIGVATVLIPNSLFARDIPTVWWNYPVWLLTSLLSGMLIATYVRPAGGPGIATASRAEATGAAPAEATAEAPAEAPADSAEGRREGRLGMVGAVLAWFAVGCPVCNKIALLALGYTGALTWFAPLQPALAVAALVLTGGALAVRLRGQVSCPVKVPAA</sequence>
<name>A0ABP8EGF1_9MICO</name>
<reference evidence="3" key="1">
    <citation type="journal article" date="2019" name="Int. J. Syst. Evol. Microbiol.">
        <title>The Global Catalogue of Microorganisms (GCM) 10K type strain sequencing project: providing services to taxonomists for standard genome sequencing and annotation.</title>
        <authorList>
            <consortium name="The Broad Institute Genomics Platform"/>
            <consortium name="The Broad Institute Genome Sequencing Center for Infectious Disease"/>
            <person name="Wu L."/>
            <person name="Ma J."/>
        </authorList>
    </citation>
    <scope>NUCLEOTIDE SEQUENCE [LARGE SCALE GENOMIC DNA]</scope>
    <source>
        <strain evidence="3">JCM 17458</strain>
    </source>
</reference>
<feature type="transmembrane region" description="Helical" evidence="1">
    <location>
        <begin position="157"/>
        <end position="179"/>
    </location>
</feature>
<dbReference type="EMBL" id="BAABAZ010000004">
    <property type="protein sequence ID" value="GAA4282930.1"/>
    <property type="molecule type" value="Genomic_DNA"/>
</dbReference>
<accession>A0ABP8EGF1</accession>